<comment type="caution">
    <text evidence="1">The sequence shown here is derived from an EMBL/GenBank/DDBJ whole genome shotgun (WGS) entry which is preliminary data.</text>
</comment>
<reference evidence="1 2" key="1">
    <citation type="journal article" date="2022" name="DNA Res.">
        <title>Chromosomal-level genome assembly of the orchid tree Bauhinia variegata (Leguminosae; Cercidoideae) supports the allotetraploid origin hypothesis of Bauhinia.</title>
        <authorList>
            <person name="Zhong Y."/>
            <person name="Chen Y."/>
            <person name="Zheng D."/>
            <person name="Pang J."/>
            <person name="Liu Y."/>
            <person name="Luo S."/>
            <person name="Meng S."/>
            <person name="Qian L."/>
            <person name="Wei D."/>
            <person name="Dai S."/>
            <person name="Zhou R."/>
        </authorList>
    </citation>
    <scope>NUCLEOTIDE SEQUENCE [LARGE SCALE GENOMIC DNA]</scope>
    <source>
        <strain evidence="1">BV-YZ2020</strain>
    </source>
</reference>
<gene>
    <name evidence="1" type="ORF">L6164_022842</name>
</gene>
<protein>
    <submittedName>
        <fullName evidence="1">Uncharacterized protein</fullName>
    </submittedName>
</protein>
<dbReference type="EMBL" id="CM039434">
    <property type="protein sequence ID" value="KAI4323218.1"/>
    <property type="molecule type" value="Genomic_DNA"/>
</dbReference>
<accession>A0ACB9MGB9</accession>
<proteinExistence type="predicted"/>
<sequence>MGRGRKPCCDKNEVKRGPWSSSEDLKLITFIQRYGHDNWRALPKIAVPTLLCLYCSGLQRCGKSCRLRWINYLRPDVKRGSFTEEEEATIIRLHGALGNKWAKIASHLPGRTDNEIKNVWNTHLKKKLQPKTSGSSDEELKQESTITSSSPSSSSVSDGTPNTGNSATASESKPLPMQVDSEKQVSMGINGGITEAIKESSSASTLSQDPLNISNSSELNMYRPEEPSVLNYMGPYDVNNTLADVDEKPNGEFDIPSLDDNDFWGFMDSIESMNSTERSNLGGDYGAQEADNNWVNFLWNDLGLEAKEEQNLVPSLPKQEPVESATDSKPIHFETVAKSEGHDPNMLYPPTWSSWSWPYNSGF</sequence>
<evidence type="ECO:0000313" key="2">
    <source>
        <dbReference type="Proteomes" id="UP000828941"/>
    </source>
</evidence>
<dbReference type="Proteomes" id="UP000828941">
    <property type="component" value="Chromosome 9"/>
</dbReference>
<name>A0ACB9MGB9_BAUVA</name>
<evidence type="ECO:0000313" key="1">
    <source>
        <dbReference type="EMBL" id="KAI4323218.1"/>
    </source>
</evidence>
<keyword evidence="2" id="KW-1185">Reference proteome</keyword>
<organism evidence="1 2">
    <name type="scientific">Bauhinia variegata</name>
    <name type="common">Purple orchid tree</name>
    <name type="synonym">Phanera variegata</name>
    <dbReference type="NCBI Taxonomy" id="167791"/>
    <lineage>
        <taxon>Eukaryota</taxon>
        <taxon>Viridiplantae</taxon>
        <taxon>Streptophyta</taxon>
        <taxon>Embryophyta</taxon>
        <taxon>Tracheophyta</taxon>
        <taxon>Spermatophyta</taxon>
        <taxon>Magnoliopsida</taxon>
        <taxon>eudicotyledons</taxon>
        <taxon>Gunneridae</taxon>
        <taxon>Pentapetalae</taxon>
        <taxon>rosids</taxon>
        <taxon>fabids</taxon>
        <taxon>Fabales</taxon>
        <taxon>Fabaceae</taxon>
        <taxon>Cercidoideae</taxon>
        <taxon>Cercideae</taxon>
        <taxon>Bauhiniinae</taxon>
        <taxon>Bauhinia</taxon>
    </lineage>
</organism>